<evidence type="ECO:0000259" key="2">
    <source>
        <dbReference type="PROSITE" id="PS51184"/>
    </source>
</evidence>
<sequence>MPTLPDDAPVDLPEAIPYRPHLSPNQFYREHLRPNLPVLLGPALTAHWPARQRWARAAELPWPADFPALSELRRGVAEWASSYPLDGLGFLNRLLELMERDTVTVDSDDGTGLAWRCLVPDTEHLVHRFGTARVCVTDCRADPATASDAEICRECTLAEYVKRHLRPNQKPEIGWSEDECGSGTVWHTMLDRLREVVSARPPEKIDPTLLAERLGEFERHPRPSERGSSGSCATSKVPTPIPPPGHYYLKDWHMVRQFPEARTYTTPEVFADDWLNTFWDHRSTSAATADHPDADDYRFVYIGAHGTWTPFHTDVFGSYSWSSNVCGIKHWILYPPSTQQPSSNDTNHPTVIPTEGVHDIYRPDLAATFPTLQHPQTRRYHVYQLPGETLFVPSGWAHQVENIGDTISINHNWGNAANVVHLATVLRRELDRVEAAIADCRDLMDAIEWRDHCQVVLRANHGMNYEEFYRYVAFNAERLMATSNAEHPPDSWLIPGYIEWSLGQLRTALGSYLLADGRTAGMAWVQEARLLQQRIKRYPATAV</sequence>
<dbReference type="GO" id="GO:0016706">
    <property type="term" value="F:2-oxoglutarate-dependent dioxygenase activity"/>
    <property type="evidence" value="ECO:0007669"/>
    <property type="project" value="TreeGrafter"/>
</dbReference>
<feature type="domain" description="JmjC" evidence="2">
    <location>
        <begin position="247"/>
        <end position="430"/>
    </location>
</feature>
<dbReference type="SUPFAM" id="SSF51197">
    <property type="entry name" value="Clavaminate synthase-like"/>
    <property type="match status" value="1"/>
</dbReference>
<organism evidence="3 4">
    <name type="scientific">Tieghemiomyces parasiticus</name>
    <dbReference type="NCBI Taxonomy" id="78921"/>
    <lineage>
        <taxon>Eukaryota</taxon>
        <taxon>Fungi</taxon>
        <taxon>Fungi incertae sedis</taxon>
        <taxon>Zoopagomycota</taxon>
        <taxon>Kickxellomycotina</taxon>
        <taxon>Dimargaritomycetes</taxon>
        <taxon>Dimargaritales</taxon>
        <taxon>Dimargaritaceae</taxon>
        <taxon>Tieghemiomyces</taxon>
    </lineage>
</organism>
<dbReference type="Gene3D" id="2.60.120.650">
    <property type="entry name" value="Cupin"/>
    <property type="match status" value="1"/>
</dbReference>
<keyword evidence="4" id="KW-1185">Reference proteome</keyword>
<dbReference type="InterPro" id="IPR003347">
    <property type="entry name" value="JmjC_dom"/>
</dbReference>
<protein>
    <submittedName>
        <fullName evidence="3">JmjC domain-containing protein 4</fullName>
    </submittedName>
</protein>
<feature type="region of interest" description="Disordered" evidence="1">
    <location>
        <begin position="214"/>
        <end position="239"/>
    </location>
</feature>
<dbReference type="OrthoDB" id="424465at2759"/>
<feature type="compositionally biased region" description="Basic and acidic residues" evidence="1">
    <location>
        <begin position="214"/>
        <end position="225"/>
    </location>
</feature>
<dbReference type="PANTHER" id="PTHR12480">
    <property type="entry name" value="ARGININE DEMETHYLASE AND LYSYL-HYDROXYLASE JMJD"/>
    <property type="match status" value="1"/>
</dbReference>
<feature type="compositionally biased region" description="Polar residues" evidence="1">
    <location>
        <begin position="226"/>
        <end position="237"/>
    </location>
</feature>
<dbReference type="AlphaFoldDB" id="A0A9W8AGY3"/>
<proteinExistence type="predicted"/>
<dbReference type="SMART" id="SM00558">
    <property type="entry name" value="JmjC"/>
    <property type="match status" value="1"/>
</dbReference>
<dbReference type="InterPro" id="IPR050910">
    <property type="entry name" value="JMJD6_ArgDemeth/LysHydrox"/>
</dbReference>
<dbReference type="Proteomes" id="UP001150569">
    <property type="component" value="Unassembled WGS sequence"/>
</dbReference>
<evidence type="ECO:0000313" key="3">
    <source>
        <dbReference type="EMBL" id="KAJ1929297.1"/>
    </source>
</evidence>
<dbReference type="PROSITE" id="PS51184">
    <property type="entry name" value="JMJC"/>
    <property type="match status" value="1"/>
</dbReference>
<dbReference type="GO" id="GO:0045905">
    <property type="term" value="P:positive regulation of translational termination"/>
    <property type="evidence" value="ECO:0007669"/>
    <property type="project" value="TreeGrafter"/>
</dbReference>
<dbReference type="Pfam" id="PF02373">
    <property type="entry name" value="JmjC"/>
    <property type="match status" value="1"/>
</dbReference>
<accession>A0A9W8AGY3</accession>
<evidence type="ECO:0000313" key="4">
    <source>
        <dbReference type="Proteomes" id="UP001150569"/>
    </source>
</evidence>
<gene>
    <name evidence="3" type="primary">JMJD4_1</name>
    <name evidence="3" type="ORF">IWQ60_001308</name>
</gene>
<comment type="caution">
    <text evidence="3">The sequence shown here is derived from an EMBL/GenBank/DDBJ whole genome shotgun (WGS) entry which is preliminary data.</text>
</comment>
<reference evidence="3" key="1">
    <citation type="submission" date="2022-07" db="EMBL/GenBank/DDBJ databases">
        <title>Phylogenomic reconstructions and comparative analyses of Kickxellomycotina fungi.</title>
        <authorList>
            <person name="Reynolds N.K."/>
            <person name="Stajich J.E."/>
            <person name="Barry K."/>
            <person name="Grigoriev I.V."/>
            <person name="Crous P."/>
            <person name="Smith M.E."/>
        </authorList>
    </citation>
    <scope>NUCLEOTIDE SEQUENCE</scope>
    <source>
        <strain evidence="3">RSA 861</strain>
    </source>
</reference>
<dbReference type="EMBL" id="JANBPT010000040">
    <property type="protein sequence ID" value="KAJ1929297.1"/>
    <property type="molecule type" value="Genomic_DNA"/>
</dbReference>
<dbReference type="GO" id="GO:0005634">
    <property type="term" value="C:nucleus"/>
    <property type="evidence" value="ECO:0007669"/>
    <property type="project" value="TreeGrafter"/>
</dbReference>
<dbReference type="GO" id="GO:0043565">
    <property type="term" value="F:sequence-specific DNA binding"/>
    <property type="evidence" value="ECO:0007669"/>
    <property type="project" value="TreeGrafter"/>
</dbReference>
<evidence type="ECO:0000256" key="1">
    <source>
        <dbReference type="SAM" id="MobiDB-lite"/>
    </source>
</evidence>
<dbReference type="GO" id="GO:0005737">
    <property type="term" value="C:cytoplasm"/>
    <property type="evidence" value="ECO:0007669"/>
    <property type="project" value="TreeGrafter"/>
</dbReference>
<dbReference type="PANTHER" id="PTHR12480:SF6">
    <property type="entry name" value="2-OXOGLUTARATE AND IRON-DEPENDENT OXYGENASE JMJD4"/>
    <property type="match status" value="1"/>
</dbReference>
<name>A0A9W8AGY3_9FUNG</name>